<dbReference type="EC" id="4.1.1.35" evidence="6"/>
<keyword evidence="10" id="KW-0735">Signal-anchor</keyword>
<evidence type="ECO:0000256" key="10">
    <source>
        <dbReference type="ARBA" id="ARBA00022968"/>
    </source>
</evidence>
<dbReference type="PANTHER" id="PTHR43078:SF6">
    <property type="entry name" value="UDP-GLUCURONIC ACID DECARBOXYLASE 1"/>
    <property type="match status" value="1"/>
</dbReference>
<keyword evidence="9" id="KW-0210">Decarboxylase</keyword>
<keyword evidence="7" id="KW-0963">Cytoplasm</keyword>
<dbReference type="Gene3D" id="3.40.50.720">
    <property type="entry name" value="NAD(P)-binding Rossmann-like Domain"/>
    <property type="match status" value="1"/>
</dbReference>
<evidence type="ECO:0000313" key="18">
    <source>
        <dbReference type="Proteomes" id="UP000317171"/>
    </source>
</evidence>
<dbReference type="PANTHER" id="PTHR43078">
    <property type="entry name" value="UDP-GLUCURONIC ACID DECARBOXYLASE-RELATED"/>
    <property type="match status" value="1"/>
</dbReference>
<keyword evidence="11" id="KW-1133">Transmembrane helix</keyword>
<dbReference type="KEGG" id="gaz:Pan241w_19050"/>
<evidence type="ECO:0000256" key="5">
    <source>
        <dbReference type="ARBA" id="ARBA00007505"/>
    </source>
</evidence>
<reference evidence="17 18" key="1">
    <citation type="submission" date="2019-02" db="EMBL/GenBank/DDBJ databases">
        <title>Deep-cultivation of Planctomycetes and their phenomic and genomic characterization uncovers novel biology.</title>
        <authorList>
            <person name="Wiegand S."/>
            <person name="Jogler M."/>
            <person name="Boedeker C."/>
            <person name="Pinto D."/>
            <person name="Vollmers J."/>
            <person name="Rivas-Marin E."/>
            <person name="Kohn T."/>
            <person name="Peeters S.H."/>
            <person name="Heuer A."/>
            <person name="Rast P."/>
            <person name="Oberbeckmann S."/>
            <person name="Bunk B."/>
            <person name="Jeske O."/>
            <person name="Meyerdierks A."/>
            <person name="Storesund J.E."/>
            <person name="Kallscheuer N."/>
            <person name="Luecker S."/>
            <person name="Lage O.M."/>
            <person name="Pohl T."/>
            <person name="Merkel B.J."/>
            <person name="Hornburger P."/>
            <person name="Mueller R.-W."/>
            <person name="Bruemmer F."/>
            <person name="Labrenz M."/>
            <person name="Spormann A.M."/>
            <person name="Op den Camp H."/>
            <person name="Overmann J."/>
            <person name="Amann R."/>
            <person name="Jetten M.S.M."/>
            <person name="Mascher T."/>
            <person name="Medema M.H."/>
            <person name="Devos D.P."/>
            <person name="Kaster A.-K."/>
            <person name="Ovreas L."/>
            <person name="Rohde M."/>
            <person name="Galperin M.Y."/>
            <person name="Jogler C."/>
        </authorList>
    </citation>
    <scope>NUCLEOTIDE SEQUENCE [LARGE SCALE GENOMIC DNA]</scope>
    <source>
        <strain evidence="17 18">Pan241w</strain>
    </source>
</reference>
<proteinExistence type="inferred from homology"/>
<evidence type="ECO:0000256" key="3">
    <source>
        <dbReference type="ARBA" id="ARBA00004496"/>
    </source>
</evidence>
<dbReference type="InterPro" id="IPR044516">
    <property type="entry name" value="UXS-like"/>
</dbReference>
<dbReference type="GO" id="GO:0070403">
    <property type="term" value="F:NAD+ binding"/>
    <property type="evidence" value="ECO:0007669"/>
    <property type="project" value="InterPro"/>
</dbReference>
<evidence type="ECO:0000256" key="4">
    <source>
        <dbReference type="ARBA" id="ARBA00005100"/>
    </source>
</evidence>
<dbReference type="OrthoDB" id="258549at2"/>
<evidence type="ECO:0000256" key="11">
    <source>
        <dbReference type="ARBA" id="ARBA00022989"/>
    </source>
</evidence>
<keyword evidence="13" id="KW-0333">Golgi apparatus</keyword>
<keyword evidence="8" id="KW-0812">Transmembrane</keyword>
<dbReference type="GO" id="GO:0042732">
    <property type="term" value="P:D-xylose metabolic process"/>
    <property type="evidence" value="ECO:0007669"/>
    <property type="project" value="InterPro"/>
</dbReference>
<keyword evidence="15" id="KW-0456">Lyase</keyword>
<dbReference type="CDD" id="cd05230">
    <property type="entry name" value="UGD_SDR_e"/>
    <property type="match status" value="1"/>
</dbReference>
<comment type="subcellular location">
    <subcellularLocation>
        <location evidence="3">Cytoplasm</location>
    </subcellularLocation>
    <subcellularLocation>
        <location evidence="2">Golgi apparatus</location>
        <location evidence="2">Golgi stack membrane</location>
        <topology evidence="2">Single-pass type II membrane protein</topology>
    </subcellularLocation>
</comment>
<name>A0A517RD70_9PLAN</name>
<dbReference type="AlphaFoldDB" id="A0A517RD70"/>
<keyword evidence="18" id="KW-1185">Reference proteome</keyword>
<evidence type="ECO:0000256" key="13">
    <source>
        <dbReference type="ARBA" id="ARBA00023034"/>
    </source>
</evidence>
<evidence type="ECO:0000256" key="15">
    <source>
        <dbReference type="ARBA" id="ARBA00023239"/>
    </source>
</evidence>
<accession>A0A517RD70</accession>
<dbReference type="InterPro" id="IPR036291">
    <property type="entry name" value="NAD(P)-bd_dom_sf"/>
</dbReference>
<keyword evidence="14" id="KW-0472">Membrane</keyword>
<dbReference type="Pfam" id="PF16363">
    <property type="entry name" value="GDP_Man_Dehyd"/>
    <property type="match status" value="1"/>
</dbReference>
<comment type="cofactor">
    <cofactor evidence="1">
        <name>NAD(+)</name>
        <dbReference type="ChEBI" id="CHEBI:57540"/>
    </cofactor>
</comment>
<evidence type="ECO:0000256" key="12">
    <source>
        <dbReference type="ARBA" id="ARBA00023027"/>
    </source>
</evidence>
<evidence type="ECO:0000256" key="9">
    <source>
        <dbReference type="ARBA" id="ARBA00022793"/>
    </source>
</evidence>
<dbReference type="SUPFAM" id="SSF51735">
    <property type="entry name" value="NAD(P)-binding Rossmann-fold domains"/>
    <property type="match status" value="1"/>
</dbReference>
<evidence type="ECO:0000256" key="8">
    <source>
        <dbReference type="ARBA" id="ARBA00022692"/>
    </source>
</evidence>
<keyword evidence="17" id="KW-0413">Isomerase</keyword>
<dbReference type="FunFam" id="3.40.50.720:FF:000150">
    <property type="entry name" value="UDP-glucuronic acid decarboxylase 6"/>
    <property type="match status" value="1"/>
</dbReference>
<keyword evidence="12" id="KW-0520">NAD</keyword>
<dbReference type="RefSeq" id="WP_145214074.1">
    <property type="nucleotide sequence ID" value="NZ_CP036269.1"/>
</dbReference>
<dbReference type="GO" id="GO:0005737">
    <property type="term" value="C:cytoplasm"/>
    <property type="evidence" value="ECO:0007669"/>
    <property type="project" value="UniProtKB-SubCell"/>
</dbReference>
<dbReference type="UniPathway" id="UPA00796">
    <property type="reaction ID" value="UER00771"/>
</dbReference>
<evidence type="ECO:0000313" key="17">
    <source>
        <dbReference type="EMBL" id="QDT41837.1"/>
    </source>
</evidence>
<dbReference type="InterPro" id="IPR016040">
    <property type="entry name" value="NAD(P)-bd_dom"/>
</dbReference>
<dbReference type="EMBL" id="CP036269">
    <property type="protein sequence ID" value="QDT41837.1"/>
    <property type="molecule type" value="Genomic_DNA"/>
</dbReference>
<evidence type="ECO:0000259" key="16">
    <source>
        <dbReference type="Pfam" id="PF16363"/>
    </source>
</evidence>
<sequence>MDSVLVTGGAGFLGSHLCDRLIQLGKNVICLDNFFTGSKQNIAHLMGHPRFELMRHDIVHPVFLEVSEIYNLACPASPVAYQYNPIKTIKTSTVGMVNVLGLAKRCRAKVLHASTSEVYGDPAVHPQVEEYWGHVNPLGPRSCYDEGKRIAESLCMNYHQAHQVPIRIVRIFNTYGPRMDPNDGRVISNFINQALRGEALTIYGNGEQTRSFCYVDDLIDGFLKMMEQDQTTGPVNLGNPVENSMLELAEAVLQTVDSDSQLEYQPLPMDDPRQRCPDITKARSLLNWEPQVSLKEGLAKTVAYYQDLMKRETA</sequence>
<organism evidence="17 18">
    <name type="scientific">Gimesia alba</name>
    <dbReference type="NCBI Taxonomy" id="2527973"/>
    <lineage>
        <taxon>Bacteria</taxon>
        <taxon>Pseudomonadati</taxon>
        <taxon>Planctomycetota</taxon>
        <taxon>Planctomycetia</taxon>
        <taxon>Planctomycetales</taxon>
        <taxon>Planctomycetaceae</taxon>
        <taxon>Gimesia</taxon>
    </lineage>
</organism>
<dbReference type="GO" id="GO:0033320">
    <property type="term" value="P:UDP-D-xylose biosynthetic process"/>
    <property type="evidence" value="ECO:0007669"/>
    <property type="project" value="UniProtKB-UniPathway"/>
</dbReference>
<protein>
    <recommendedName>
        <fullName evidence="6">UDP-glucuronate decarboxylase</fullName>
        <ecNumber evidence="6">4.1.1.35</ecNumber>
    </recommendedName>
</protein>
<evidence type="ECO:0000256" key="1">
    <source>
        <dbReference type="ARBA" id="ARBA00001911"/>
    </source>
</evidence>
<dbReference type="GO" id="GO:0016853">
    <property type="term" value="F:isomerase activity"/>
    <property type="evidence" value="ECO:0007669"/>
    <property type="project" value="UniProtKB-KW"/>
</dbReference>
<evidence type="ECO:0000256" key="6">
    <source>
        <dbReference type="ARBA" id="ARBA00012290"/>
    </source>
</evidence>
<evidence type="ECO:0000256" key="2">
    <source>
        <dbReference type="ARBA" id="ARBA00004447"/>
    </source>
</evidence>
<evidence type="ECO:0000256" key="7">
    <source>
        <dbReference type="ARBA" id="ARBA00022490"/>
    </source>
</evidence>
<comment type="similarity">
    <text evidence="5">Belongs to the NAD(P)-dependent epimerase/dehydratase family. UDP-glucuronic acid decarboxylase subfamily.</text>
</comment>
<comment type="pathway">
    <text evidence="4">Nucleotide-sugar biosynthesis; UDP-alpha-D-xylose biosynthesis; UDP-alpha-D-xylose from UDP-alpha-D-glucuronate: step 1/1.</text>
</comment>
<dbReference type="GO" id="GO:0048040">
    <property type="term" value="F:UDP-glucuronate decarboxylase activity"/>
    <property type="evidence" value="ECO:0007669"/>
    <property type="project" value="UniProtKB-EC"/>
</dbReference>
<feature type="domain" description="NAD(P)-binding" evidence="16">
    <location>
        <begin position="5"/>
        <end position="301"/>
    </location>
</feature>
<evidence type="ECO:0000256" key="14">
    <source>
        <dbReference type="ARBA" id="ARBA00023136"/>
    </source>
</evidence>
<dbReference type="Proteomes" id="UP000317171">
    <property type="component" value="Chromosome"/>
</dbReference>
<gene>
    <name evidence="17" type="ORF">Pan241w_19050</name>
</gene>